<keyword evidence="7" id="KW-0547">Nucleotide-binding</keyword>
<sequence>MNAQTASQYQAGAQPDADTGSRAPLLHMEGIVKSFPGVKALRGVSLTLHAGHVMAIVGENGAGKSSLIKTLSGAYEPDEGTIEINGQPLARGTHAAIDAGVAVIYQELSLINDMTVAENLFLGRMPARNGFVLRRDADKRAREALAQVGLDMVSPSMRLGDLPLNRRQLVEVAKAVARDARILVMDEPTAALQAADIANLYAVVRRLRATGMGIIFISHHLEEVFELADSAVVMRDGATVGERPMAQWTEQDLVQAMVARTLDSFYPWEPRDYGPVVLDVRDLASPPIVRHASFSVRAGEIVGIAGIAGAGRTELLKAIFGAHKVTEGEIWIRGRKVAIHSPVEGMRHGLVYTAEDRKLEGLVLDASIEENIALSSLKALATGGFVRNARKRTLAQDAIARFAVRAPSALQITGNLSGGNQQKVILGRASATQPAVIMLDEPTRGIDVGAKTEIYSHMVSMARAGAAVVMVSSELPELLGMSDRVLVMHRGRIVTELPRDKADSETVIQWATTGVGA</sequence>
<dbReference type="CDD" id="cd03216">
    <property type="entry name" value="ABC_Carb_Monos_I"/>
    <property type="match status" value="1"/>
</dbReference>
<reference evidence="14" key="1">
    <citation type="submission" date="2016-10" db="EMBL/GenBank/DDBJ databases">
        <authorList>
            <person name="Varghese N."/>
            <person name="Submissions S."/>
        </authorList>
    </citation>
    <scope>NUCLEOTIDE SEQUENCE [LARGE SCALE GENOMIC DNA]</scope>
    <source>
        <strain evidence="14">LMG 24000</strain>
    </source>
</reference>
<evidence type="ECO:0000313" key="13">
    <source>
        <dbReference type="EMBL" id="SEA83069.1"/>
    </source>
</evidence>
<dbReference type="Proteomes" id="UP000198638">
    <property type="component" value="Unassembled WGS sequence"/>
</dbReference>
<evidence type="ECO:0000313" key="14">
    <source>
        <dbReference type="Proteomes" id="UP000198638"/>
    </source>
</evidence>
<evidence type="ECO:0000256" key="2">
    <source>
        <dbReference type="ARBA" id="ARBA00022448"/>
    </source>
</evidence>
<comment type="subcellular location">
    <subcellularLocation>
        <location evidence="1">Cell membrane</location>
        <topology evidence="1">Peripheral membrane protein</topology>
    </subcellularLocation>
</comment>
<feature type="compositionally biased region" description="Polar residues" evidence="11">
    <location>
        <begin position="1"/>
        <end position="11"/>
    </location>
</feature>
<keyword evidence="2" id="KW-0813">Transport</keyword>
<keyword evidence="3" id="KW-1003">Cell membrane</keyword>
<dbReference type="GO" id="GO:0005886">
    <property type="term" value="C:plasma membrane"/>
    <property type="evidence" value="ECO:0007669"/>
    <property type="project" value="UniProtKB-SubCell"/>
</dbReference>
<dbReference type="STRING" id="83784.SAMN05192564_103286"/>
<accession>A0A1H4EE43</accession>
<protein>
    <submittedName>
        <fullName evidence="13">Monosaccharide ABC transporter ATP-binding protein, CUT2 family</fullName>
    </submittedName>
</protein>
<evidence type="ECO:0000256" key="9">
    <source>
        <dbReference type="ARBA" id="ARBA00022967"/>
    </source>
</evidence>
<feature type="domain" description="ABC transporter" evidence="12">
    <location>
        <begin position="259"/>
        <end position="515"/>
    </location>
</feature>
<evidence type="ECO:0000256" key="1">
    <source>
        <dbReference type="ARBA" id="ARBA00004202"/>
    </source>
</evidence>
<evidence type="ECO:0000256" key="3">
    <source>
        <dbReference type="ARBA" id="ARBA00022475"/>
    </source>
</evidence>
<dbReference type="GO" id="GO:0005524">
    <property type="term" value="F:ATP binding"/>
    <property type="evidence" value="ECO:0007669"/>
    <property type="project" value="UniProtKB-KW"/>
</dbReference>
<dbReference type="InterPro" id="IPR017871">
    <property type="entry name" value="ABC_transporter-like_CS"/>
</dbReference>
<feature type="domain" description="ABC transporter" evidence="12">
    <location>
        <begin position="26"/>
        <end position="261"/>
    </location>
</feature>
<dbReference type="EMBL" id="FNRQ01000003">
    <property type="protein sequence ID" value="SEA83069.1"/>
    <property type="molecule type" value="Genomic_DNA"/>
</dbReference>
<keyword evidence="4" id="KW-0997">Cell inner membrane</keyword>
<evidence type="ECO:0000256" key="11">
    <source>
        <dbReference type="SAM" id="MobiDB-lite"/>
    </source>
</evidence>
<dbReference type="SUPFAM" id="SSF52540">
    <property type="entry name" value="P-loop containing nucleoside triphosphate hydrolases"/>
    <property type="match status" value="2"/>
</dbReference>
<dbReference type="InterPro" id="IPR003439">
    <property type="entry name" value="ABC_transporter-like_ATP-bd"/>
</dbReference>
<keyword evidence="5" id="KW-0762">Sugar transport</keyword>
<dbReference type="PANTHER" id="PTHR43790:SF3">
    <property type="entry name" value="D-ALLOSE IMPORT ATP-BINDING PROTEIN ALSA-RELATED"/>
    <property type="match status" value="1"/>
</dbReference>
<dbReference type="OrthoDB" id="39350at2"/>
<keyword evidence="6" id="KW-0677">Repeat</keyword>
<dbReference type="Gene3D" id="3.40.50.300">
    <property type="entry name" value="P-loop containing nucleotide triphosphate hydrolases"/>
    <property type="match status" value="2"/>
</dbReference>
<dbReference type="RefSeq" id="WP_090533443.1">
    <property type="nucleotide sequence ID" value="NZ_FNRQ01000003.1"/>
</dbReference>
<dbReference type="Pfam" id="PF00005">
    <property type="entry name" value="ABC_tran"/>
    <property type="match status" value="2"/>
</dbReference>
<organism evidence="13 14">
    <name type="scientific">Paraburkholderia sartisoli</name>
    <dbReference type="NCBI Taxonomy" id="83784"/>
    <lineage>
        <taxon>Bacteria</taxon>
        <taxon>Pseudomonadati</taxon>
        <taxon>Pseudomonadota</taxon>
        <taxon>Betaproteobacteria</taxon>
        <taxon>Burkholderiales</taxon>
        <taxon>Burkholderiaceae</taxon>
        <taxon>Paraburkholderia</taxon>
    </lineage>
</organism>
<evidence type="ECO:0000256" key="8">
    <source>
        <dbReference type="ARBA" id="ARBA00022840"/>
    </source>
</evidence>
<keyword evidence="14" id="KW-1185">Reference proteome</keyword>
<keyword evidence="10" id="KW-0472">Membrane</keyword>
<keyword evidence="8 13" id="KW-0067">ATP-binding</keyword>
<dbReference type="AlphaFoldDB" id="A0A1H4EE43"/>
<dbReference type="CDD" id="cd03215">
    <property type="entry name" value="ABC_Carb_Monos_II"/>
    <property type="match status" value="1"/>
</dbReference>
<dbReference type="FunFam" id="3.40.50.300:FF:000127">
    <property type="entry name" value="Ribose import ATP-binding protein RbsA"/>
    <property type="match status" value="1"/>
</dbReference>
<evidence type="ECO:0000256" key="4">
    <source>
        <dbReference type="ARBA" id="ARBA00022519"/>
    </source>
</evidence>
<feature type="region of interest" description="Disordered" evidence="11">
    <location>
        <begin position="1"/>
        <end position="22"/>
    </location>
</feature>
<evidence type="ECO:0000256" key="6">
    <source>
        <dbReference type="ARBA" id="ARBA00022737"/>
    </source>
</evidence>
<dbReference type="PROSITE" id="PS50893">
    <property type="entry name" value="ABC_TRANSPORTER_2"/>
    <property type="match status" value="2"/>
</dbReference>
<dbReference type="InterPro" id="IPR003593">
    <property type="entry name" value="AAA+_ATPase"/>
</dbReference>
<dbReference type="PROSITE" id="PS00211">
    <property type="entry name" value="ABC_TRANSPORTER_1"/>
    <property type="match status" value="1"/>
</dbReference>
<dbReference type="GO" id="GO:0016887">
    <property type="term" value="F:ATP hydrolysis activity"/>
    <property type="evidence" value="ECO:0007669"/>
    <property type="project" value="InterPro"/>
</dbReference>
<keyword evidence="9" id="KW-1278">Translocase</keyword>
<dbReference type="PANTHER" id="PTHR43790">
    <property type="entry name" value="CARBOHYDRATE TRANSPORT ATP-BINDING PROTEIN MG119-RELATED"/>
    <property type="match status" value="1"/>
</dbReference>
<dbReference type="SMART" id="SM00382">
    <property type="entry name" value="AAA"/>
    <property type="match status" value="2"/>
</dbReference>
<evidence type="ECO:0000256" key="7">
    <source>
        <dbReference type="ARBA" id="ARBA00022741"/>
    </source>
</evidence>
<evidence type="ECO:0000256" key="5">
    <source>
        <dbReference type="ARBA" id="ARBA00022597"/>
    </source>
</evidence>
<dbReference type="InterPro" id="IPR050107">
    <property type="entry name" value="ABC_carbohydrate_import_ATPase"/>
</dbReference>
<proteinExistence type="predicted"/>
<dbReference type="InterPro" id="IPR027417">
    <property type="entry name" value="P-loop_NTPase"/>
</dbReference>
<evidence type="ECO:0000256" key="10">
    <source>
        <dbReference type="ARBA" id="ARBA00023136"/>
    </source>
</evidence>
<name>A0A1H4EE43_9BURK</name>
<evidence type="ECO:0000259" key="12">
    <source>
        <dbReference type="PROSITE" id="PS50893"/>
    </source>
</evidence>
<gene>
    <name evidence="13" type="ORF">SAMN05192564_103286</name>
</gene>